<evidence type="ECO:0000256" key="9">
    <source>
        <dbReference type="ARBA" id="ARBA00048424"/>
    </source>
</evidence>
<dbReference type="OMA" id="EYPEQNM"/>
<evidence type="ECO:0000313" key="11">
    <source>
        <dbReference type="EMBL" id="EAX90559.1"/>
    </source>
</evidence>
<dbReference type="FunCoup" id="A2FX11">
    <property type="interactions" value="142"/>
</dbReference>
<evidence type="ECO:0000259" key="10">
    <source>
        <dbReference type="PROSITE" id="PS50054"/>
    </source>
</evidence>
<dbReference type="InParanoid" id="A2FX11"/>
<dbReference type="GO" id="GO:0005737">
    <property type="term" value="C:cytoplasm"/>
    <property type="evidence" value="ECO:0000318"/>
    <property type="project" value="GO_Central"/>
</dbReference>
<protein>
    <recommendedName>
        <fullName evidence="2">diphosphoinositol-polyphosphate diphosphatase</fullName>
        <ecNumber evidence="2">3.6.1.52</ecNumber>
    </recommendedName>
</protein>
<dbReference type="InterPro" id="IPR020428">
    <property type="entry name" value="PFA-DSPs"/>
</dbReference>
<dbReference type="AlphaFoldDB" id="A2FX11"/>
<dbReference type="InterPro" id="IPR004861">
    <property type="entry name" value="Siw14-like"/>
</dbReference>
<dbReference type="GO" id="GO:0008486">
    <property type="term" value="F:diphosphoinositol-polyphosphate diphosphatase activity"/>
    <property type="evidence" value="ECO:0007669"/>
    <property type="project" value="UniProtKB-EC"/>
</dbReference>
<keyword evidence="12" id="KW-1185">Reference proteome</keyword>
<dbReference type="EC" id="3.6.1.52" evidence="2"/>
<dbReference type="PANTHER" id="PTHR31126">
    <property type="entry name" value="TYROSINE-PROTEIN PHOSPHATASE"/>
    <property type="match status" value="1"/>
</dbReference>
<name>A2FX11_TRIV3</name>
<reference evidence="11" key="1">
    <citation type="submission" date="2006-10" db="EMBL/GenBank/DDBJ databases">
        <authorList>
            <person name="Amadeo P."/>
            <person name="Zhao Q."/>
            <person name="Wortman J."/>
            <person name="Fraser-Liggett C."/>
            <person name="Carlton J."/>
        </authorList>
    </citation>
    <scope>NUCLEOTIDE SEQUENCE</scope>
    <source>
        <strain evidence="11">G3</strain>
    </source>
</reference>
<dbReference type="OrthoDB" id="6375174at2759"/>
<proteinExistence type="inferred from homology"/>
<dbReference type="SUPFAM" id="SSF52799">
    <property type="entry name" value="(Phosphotyrosine protein) phosphatases II"/>
    <property type="match status" value="1"/>
</dbReference>
<dbReference type="CDD" id="cd14528">
    <property type="entry name" value="PFA-DSP_Siw14"/>
    <property type="match status" value="1"/>
</dbReference>
<dbReference type="InterPro" id="IPR029021">
    <property type="entry name" value="Prot-tyrosine_phosphatase-like"/>
</dbReference>
<evidence type="ECO:0000256" key="6">
    <source>
        <dbReference type="ARBA" id="ARBA00047342"/>
    </source>
</evidence>
<dbReference type="InterPro" id="IPR020422">
    <property type="entry name" value="TYR_PHOSPHATASE_DUAL_dom"/>
</dbReference>
<evidence type="ECO:0000256" key="2">
    <source>
        <dbReference type="ARBA" id="ARBA00012527"/>
    </source>
</evidence>
<gene>
    <name evidence="11" type="ORF">TVAG_408140</name>
</gene>
<dbReference type="Gene3D" id="3.90.190.10">
    <property type="entry name" value="Protein tyrosine phosphatase superfamily"/>
    <property type="match status" value="1"/>
</dbReference>
<evidence type="ECO:0000256" key="8">
    <source>
        <dbReference type="ARBA" id="ARBA00047927"/>
    </source>
</evidence>
<comment type="catalytic activity">
    <reaction evidence="6">
        <text>5-diphospho-1D-myo-inositol 1,2,3,4,6-pentakisphosphate + H2O = 1D-myo-inositol hexakisphosphate + phosphate + H(+)</text>
        <dbReference type="Rhea" id="RHEA:22384"/>
        <dbReference type="ChEBI" id="CHEBI:15377"/>
        <dbReference type="ChEBI" id="CHEBI:15378"/>
        <dbReference type="ChEBI" id="CHEBI:43474"/>
        <dbReference type="ChEBI" id="CHEBI:58130"/>
        <dbReference type="ChEBI" id="CHEBI:58628"/>
        <dbReference type="EC" id="3.6.1.52"/>
    </reaction>
    <physiologicalReaction direction="left-to-right" evidence="6">
        <dbReference type="Rhea" id="RHEA:22385"/>
    </physiologicalReaction>
</comment>
<comment type="catalytic activity">
    <reaction evidence="9">
        <text>6-diphospho-1D-myo-inositol pentakisphosphate + H2O = 1D-myo-inositol hexakisphosphate + phosphate + H(+)</text>
        <dbReference type="Rhea" id="RHEA:79703"/>
        <dbReference type="ChEBI" id="CHEBI:15377"/>
        <dbReference type="ChEBI" id="CHEBI:15378"/>
        <dbReference type="ChEBI" id="CHEBI:43474"/>
        <dbReference type="ChEBI" id="CHEBI:58130"/>
        <dbReference type="ChEBI" id="CHEBI:230534"/>
        <dbReference type="EC" id="3.6.1.52"/>
    </reaction>
    <physiologicalReaction direction="left-to-right" evidence="9">
        <dbReference type="Rhea" id="RHEA:79704"/>
    </physiologicalReaction>
</comment>
<comment type="catalytic activity">
    <reaction evidence="7">
        <text>3,5-bis(diphospho)-1D-myo-inositol 1,2,4,6-tetrakisphosphate + H2O = 3-diphospho-1D-myo-inositol 1,2,4,5,6-pentakisphosphate + phosphate + 2 H(+)</text>
        <dbReference type="Rhea" id="RHEA:56312"/>
        <dbReference type="ChEBI" id="CHEBI:15377"/>
        <dbReference type="ChEBI" id="CHEBI:15378"/>
        <dbReference type="ChEBI" id="CHEBI:43474"/>
        <dbReference type="ChEBI" id="CHEBI:140372"/>
        <dbReference type="ChEBI" id="CHEBI:140374"/>
        <dbReference type="EC" id="3.6.1.52"/>
    </reaction>
    <physiologicalReaction direction="left-to-right" evidence="7">
        <dbReference type="Rhea" id="RHEA:56313"/>
    </physiologicalReaction>
</comment>
<evidence type="ECO:0000313" key="12">
    <source>
        <dbReference type="Proteomes" id="UP000001542"/>
    </source>
</evidence>
<feature type="domain" description="Tyrosine-protein phosphatase" evidence="10">
    <location>
        <begin position="19"/>
        <end position="168"/>
    </location>
</feature>
<comment type="similarity">
    <text evidence="5">Belongs to the protein-tyrosine phosphatase family. Atypical dual-specificity phosphatase Siw14-like subfamily.</text>
</comment>
<dbReference type="InterPro" id="IPR016130">
    <property type="entry name" value="Tyr_Pase_AS"/>
</dbReference>
<dbReference type="VEuPathDB" id="TrichDB:TVAGG3_0076520"/>
<dbReference type="PROSITE" id="PS00383">
    <property type="entry name" value="TYR_PHOSPHATASE_1"/>
    <property type="match status" value="1"/>
</dbReference>
<dbReference type="PANTHER" id="PTHR31126:SF48">
    <property type="entry name" value="INOSITOL PHOSPHATASE SIW14"/>
    <property type="match status" value="1"/>
</dbReference>
<dbReference type="SMR" id="A2FX11"/>
<evidence type="ECO:0000256" key="1">
    <source>
        <dbReference type="ARBA" id="ARBA00004496"/>
    </source>
</evidence>
<dbReference type="Proteomes" id="UP000001542">
    <property type="component" value="Unassembled WGS sequence"/>
</dbReference>
<dbReference type="FunFam" id="3.90.190.10:FF:000035">
    <property type="entry name" value="Tyrosine phosphatase, putative"/>
    <property type="match status" value="1"/>
</dbReference>
<reference evidence="11" key="2">
    <citation type="journal article" date="2007" name="Science">
        <title>Draft genome sequence of the sexually transmitted pathogen Trichomonas vaginalis.</title>
        <authorList>
            <person name="Carlton J.M."/>
            <person name="Hirt R.P."/>
            <person name="Silva J.C."/>
            <person name="Delcher A.L."/>
            <person name="Schatz M."/>
            <person name="Zhao Q."/>
            <person name="Wortman J.R."/>
            <person name="Bidwell S.L."/>
            <person name="Alsmark U.C.M."/>
            <person name="Besteiro S."/>
            <person name="Sicheritz-Ponten T."/>
            <person name="Noel C.J."/>
            <person name="Dacks J.B."/>
            <person name="Foster P.G."/>
            <person name="Simillion C."/>
            <person name="Van de Peer Y."/>
            <person name="Miranda-Saavedra D."/>
            <person name="Barton G.J."/>
            <person name="Westrop G.D."/>
            <person name="Mueller S."/>
            <person name="Dessi D."/>
            <person name="Fiori P.L."/>
            <person name="Ren Q."/>
            <person name="Paulsen I."/>
            <person name="Zhang H."/>
            <person name="Bastida-Corcuera F.D."/>
            <person name="Simoes-Barbosa A."/>
            <person name="Brown M.T."/>
            <person name="Hayes R.D."/>
            <person name="Mukherjee M."/>
            <person name="Okumura C.Y."/>
            <person name="Schneider R."/>
            <person name="Smith A.J."/>
            <person name="Vanacova S."/>
            <person name="Villalvazo M."/>
            <person name="Haas B.J."/>
            <person name="Pertea M."/>
            <person name="Feldblyum T.V."/>
            <person name="Utterback T.R."/>
            <person name="Shu C.L."/>
            <person name="Osoegawa K."/>
            <person name="de Jong P.J."/>
            <person name="Hrdy I."/>
            <person name="Horvathova L."/>
            <person name="Zubacova Z."/>
            <person name="Dolezal P."/>
            <person name="Malik S.B."/>
            <person name="Logsdon J.M. Jr."/>
            <person name="Henze K."/>
            <person name="Gupta A."/>
            <person name="Wang C.C."/>
            <person name="Dunne R.L."/>
            <person name="Upcroft J.A."/>
            <person name="Upcroft P."/>
            <person name="White O."/>
            <person name="Salzberg S.L."/>
            <person name="Tang P."/>
            <person name="Chiu C.-H."/>
            <person name="Lee Y.-S."/>
            <person name="Embley T.M."/>
            <person name="Coombs G.H."/>
            <person name="Mottram J.C."/>
            <person name="Tachezy J."/>
            <person name="Fraser-Liggett C.M."/>
            <person name="Johnson P.J."/>
        </authorList>
    </citation>
    <scope>NUCLEOTIDE SEQUENCE [LARGE SCALE GENOMIC DNA]</scope>
    <source>
        <strain evidence="11">G3</strain>
    </source>
</reference>
<comment type="subcellular location">
    <subcellularLocation>
        <location evidence="1">Cytoplasm</location>
    </subcellularLocation>
</comment>
<dbReference type="eggNOG" id="KOG1572">
    <property type="taxonomic scope" value="Eukaryota"/>
</dbReference>
<dbReference type="PRINTS" id="PR01911">
    <property type="entry name" value="PFDSPHPHTASE"/>
</dbReference>
<dbReference type="PROSITE" id="PS50054">
    <property type="entry name" value="TYR_PHOSPHATASE_DUAL"/>
    <property type="match status" value="1"/>
</dbReference>
<dbReference type="RefSeq" id="XP_001303489.1">
    <property type="nucleotide sequence ID" value="XM_001303488.1"/>
</dbReference>
<accession>A2FX11</accession>
<evidence type="ECO:0000256" key="5">
    <source>
        <dbReference type="ARBA" id="ARBA00044949"/>
    </source>
</evidence>
<dbReference type="KEGG" id="tva:4748246"/>
<comment type="catalytic activity">
    <reaction evidence="8">
        <text>1,5-bis(diphospho)-1D-myo-inositol 2,3,4,6-tetrakisphosphate + H2O = 1-diphospho-1D-myo-inositol 2,3,4,5,6-pentakisphosphate + phosphate + 2 H(+)</text>
        <dbReference type="Rhea" id="RHEA:79699"/>
        <dbReference type="ChEBI" id="CHEBI:15377"/>
        <dbReference type="ChEBI" id="CHEBI:15378"/>
        <dbReference type="ChEBI" id="CHEBI:43474"/>
        <dbReference type="ChEBI" id="CHEBI:74946"/>
        <dbReference type="ChEBI" id="CHEBI:77983"/>
        <dbReference type="EC" id="3.6.1.52"/>
    </reaction>
    <physiologicalReaction direction="left-to-right" evidence="8">
        <dbReference type="Rhea" id="RHEA:79700"/>
    </physiologicalReaction>
</comment>
<keyword evidence="4" id="KW-0378">Hydrolase</keyword>
<evidence type="ECO:0000256" key="7">
    <source>
        <dbReference type="ARBA" id="ARBA00047562"/>
    </source>
</evidence>
<dbReference type="VEuPathDB" id="TrichDB:TVAG_408140"/>
<dbReference type="STRING" id="5722.A2FX11"/>
<evidence type="ECO:0000256" key="3">
    <source>
        <dbReference type="ARBA" id="ARBA00022490"/>
    </source>
</evidence>
<organism evidence="11 12">
    <name type="scientific">Trichomonas vaginalis (strain ATCC PRA-98 / G3)</name>
    <dbReference type="NCBI Taxonomy" id="412133"/>
    <lineage>
        <taxon>Eukaryota</taxon>
        <taxon>Metamonada</taxon>
        <taxon>Parabasalia</taxon>
        <taxon>Trichomonadida</taxon>
        <taxon>Trichomonadidae</taxon>
        <taxon>Trichomonas</taxon>
    </lineage>
</organism>
<dbReference type="EMBL" id="DS114098">
    <property type="protein sequence ID" value="EAX90559.1"/>
    <property type="molecule type" value="Genomic_DNA"/>
</dbReference>
<dbReference type="GO" id="GO:0016791">
    <property type="term" value="F:phosphatase activity"/>
    <property type="evidence" value="ECO:0000318"/>
    <property type="project" value="GO_Central"/>
</dbReference>
<keyword evidence="3" id="KW-0963">Cytoplasm</keyword>
<sequence length="179" mass="20884">MTSYFSQANPEELLVPPVNFSLVAKGIYRGSYPNQRNFSFLRHLGLKTILFLCPEDYSQSNQEFLDANNIKLIRVPMEGNKEPFKIIPTELMNEAMCHLADRRSHPIYIHCNKGKHRTGSVVGCLRKIQQWTLTSIFEEYRRFTGTKARQIDEQFIELYNPPVQKLPHEYLPECLAHLK</sequence>
<dbReference type="Pfam" id="PF03162">
    <property type="entry name" value="Y_phosphatase2"/>
    <property type="match status" value="1"/>
</dbReference>
<evidence type="ECO:0000256" key="4">
    <source>
        <dbReference type="ARBA" id="ARBA00022801"/>
    </source>
</evidence>